<dbReference type="AlphaFoldDB" id="A0A0D1VQH9"/>
<reference evidence="2 3" key="1">
    <citation type="submission" date="2015-01" db="EMBL/GenBank/DDBJ databases">
        <title>The Genome Sequence of Exophiala sideris CBS121828.</title>
        <authorList>
            <consortium name="The Broad Institute Genomics Platform"/>
            <person name="Cuomo C."/>
            <person name="de Hoog S."/>
            <person name="Gorbushina A."/>
            <person name="Stielow B."/>
            <person name="Teixiera M."/>
            <person name="Abouelleil A."/>
            <person name="Chapman S.B."/>
            <person name="Priest M."/>
            <person name="Young S.K."/>
            <person name="Wortman J."/>
            <person name="Nusbaum C."/>
            <person name="Birren B."/>
        </authorList>
    </citation>
    <scope>NUCLEOTIDE SEQUENCE [LARGE SCALE GENOMIC DNA]</scope>
    <source>
        <strain evidence="2 3">CBS 121828</strain>
    </source>
</reference>
<dbReference type="EMBL" id="KN846954">
    <property type="protein sequence ID" value="KIV78335.1"/>
    <property type="molecule type" value="Genomic_DNA"/>
</dbReference>
<feature type="region of interest" description="Disordered" evidence="1">
    <location>
        <begin position="78"/>
        <end position="101"/>
    </location>
</feature>
<accession>A0A0D1VQH9</accession>
<evidence type="ECO:0000313" key="2">
    <source>
        <dbReference type="EMBL" id="KIV78335.1"/>
    </source>
</evidence>
<dbReference type="OrthoDB" id="10649183at2759"/>
<gene>
    <name evidence="2" type="ORF">PV11_10061</name>
</gene>
<evidence type="ECO:0000313" key="3">
    <source>
        <dbReference type="Proteomes" id="UP000053599"/>
    </source>
</evidence>
<dbReference type="Proteomes" id="UP000053599">
    <property type="component" value="Unassembled WGS sequence"/>
</dbReference>
<dbReference type="HOGENOM" id="CLU_1107151_0_0_1"/>
<protein>
    <submittedName>
        <fullName evidence="2">Uncharacterized protein</fullName>
    </submittedName>
</protein>
<evidence type="ECO:0000256" key="1">
    <source>
        <dbReference type="SAM" id="MobiDB-lite"/>
    </source>
</evidence>
<proteinExistence type="predicted"/>
<sequence length="251" mass="28661">MATIMVNKRFKYFLDLHVPTFVTYITYLYRKGTSHIYTKDTFDVMKLTTSAVALILALVSAQVGAIPAPQTTHVGHHEESHTFHRGGLSGGRPAHGPMSDEDGAHLVRRIDYVEHPSANWKWWQKQGTNKMIGGGNPNVRMIDVKNDPIGERLDWKRDESAVKYQESHLERRIDYVEHPSANWKWWQKQGTNKMIGGGNPNVRMIDVKNDPIGERLDWKRNVVTELENEAHLRGKGSAQDKWISVPVSKED</sequence>
<organism evidence="2 3">
    <name type="scientific">Exophiala sideris</name>
    <dbReference type="NCBI Taxonomy" id="1016849"/>
    <lineage>
        <taxon>Eukaryota</taxon>
        <taxon>Fungi</taxon>
        <taxon>Dikarya</taxon>
        <taxon>Ascomycota</taxon>
        <taxon>Pezizomycotina</taxon>
        <taxon>Eurotiomycetes</taxon>
        <taxon>Chaetothyriomycetidae</taxon>
        <taxon>Chaetothyriales</taxon>
        <taxon>Herpotrichiellaceae</taxon>
        <taxon>Exophiala</taxon>
    </lineage>
</organism>
<name>A0A0D1VQH9_9EURO</name>